<keyword evidence="1" id="KW-1133">Transmembrane helix</keyword>
<dbReference type="EMBL" id="KN837221">
    <property type="protein sequence ID" value="KIJ32813.1"/>
    <property type="molecule type" value="Genomic_DNA"/>
</dbReference>
<reference evidence="3 4" key="1">
    <citation type="submission" date="2014-06" db="EMBL/GenBank/DDBJ databases">
        <title>Evolutionary Origins and Diversification of the Mycorrhizal Mutualists.</title>
        <authorList>
            <consortium name="DOE Joint Genome Institute"/>
            <consortium name="Mycorrhizal Genomics Consortium"/>
            <person name="Kohler A."/>
            <person name="Kuo A."/>
            <person name="Nagy L.G."/>
            <person name="Floudas D."/>
            <person name="Copeland A."/>
            <person name="Barry K.W."/>
            <person name="Cichocki N."/>
            <person name="Veneault-Fourrey C."/>
            <person name="LaButti K."/>
            <person name="Lindquist E.A."/>
            <person name="Lipzen A."/>
            <person name="Lundell T."/>
            <person name="Morin E."/>
            <person name="Murat C."/>
            <person name="Riley R."/>
            <person name="Ohm R."/>
            <person name="Sun H."/>
            <person name="Tunlid A."/>
            <person name="Henrissat B."/>
            <person name="Grigoriev I.V."/>
            <person name="Hibbett D.S."/>
            <person name="Martin F."/>
        </authorList>
    </citation>
    <scope>NUCLEOTIDE SEQUENCE [LARGE SCALE GENOMIC DNA]</scope>
    <source>
        <strain evidence="3 4">SS14</strain>
    </source>
</reference>
<dbReference type="InterPro" id="IPR032675">
    <property type="entry name" value="LRR_dom_sf"/>
</dbReference>
<keyword evidence="1" id="KW-0812">Transmembrane</keyword>
<evidence type="ECO:0000313" key="4">
    <source>
        <dbReference type="Proteomes" id="UP000054279"/>
    </source>
</evidence>
<evidence type="ECO:0000313" key="3">
    <source>
        <dbReference type="EMBL" id="KIJ32813.1"/>
    </source>
</evidence>
<dbReference type="OrthoDB" id="3155440at2759"/>
<accession>A0A0C9TRK6</accession>
<name>A0A0C9TRK6_SPHS4</name>
<dbReference type="Gene3D" id="3.80.10.10">
    <property type="entry name" value="Ribonuclease Inhibitor"/>
    <property type="match status" value="1"/>
</dbReference>
<gene>
    <name evidence="3" type="ORF">M422DRAFT_783319</name>
</gene>
<organism evidence="3 4">
    <name type="scientific">Sphaerobolus stellatus (strain SS14)</name>
    <dbReference type="NCBI Taxonomy" id="990650"/>
    <lineage>
        <taxon>Eukaryota</taxon>
        <taxon>Fungi</taxon>
        <taxon>Dikarya</taxon>
        <taxon>Basidiomycota</taxon>
        <taxon>Agaricomycotina</taxon>
        <taxon>Agaricomycetes</taxon>
        <taxon>Phallomycetidae</taxon>
        <taxon>Geastrales</taxon>
        <taxon>Sphaerobolaceae</taxon>
        <taxon>Sphaerobolus</taxon>
    </lineage>
</organism>
<protein>
    <recommendedName>
        <fullName evidence="2">F-box domain-containing protein</fullName>
    </recommendedName>
</protein>
<dbReference type="InterPro" id="IPR001810">
    <property type="entry name" value="F-box_dom"/>
</dbReference>
<feature type="transmembrane region" description="Helical" evidence="1">
    <location>
        <begin position="483"/>
        <end position="502"/>
    </location>
</feature>
<evidence type="ECO:0000256" key="1">
    <source>
        <dbReference type="SAM" id="Phobius"/>
    </source>
</evidence>
<dbReference type="Proteomes" id="UP000054279">
    <property type="component" value="Unassembled WGS sequence"/>
</dbReference>
<evidence type="ECO:0000259" key="2">
    <source>
        <dbReference type="Pfam" id="PF13013"/>
    </source>
</evidence>
<sequence>MKDTIRIPDEILSLILEHCLEDPEVYHNFLSGNSPITEYRFKHHPHLLRSQLARVSRRWKEVLEHTPAAWSYIYFSPKKSYQQKHFADNLSIFQDLLLKSGTCTVVLVVNLIPRTANLWPMESWQPFADLVALHGSRLRILSIKPWHISLNMALERLSDSSLSKLEGLDAGNIVRSQLPLIMSNSTNLPLHTLMLTFVGRLDRFPVTTLLFLRHIYIRNAGPNAAGGIGMLPLCHNLEVLLWHDDVSTPRGSPMPFPPFKLPRLKTLNIKWSDLDVVMPLFASLTVPKLQVLHLHSLPSQSAFFTALGHLLLSGRRKNTSTVCLNIHNSELNMDIVGSIIPSLSKLQLISLESCTINPNFFLALKDKAASLQYLTIMSSNLSDQALQQSFHDFVLARVKPDQTDSTADVEAGMPDDRLVTKITLNSCVIYHGKETNALQQIQRDYKQTVSFLWTVRINTPPSPRPPRPRPRLVNGICDICRSFGIYVVIGVSIGLIVLSFLGNKLRKKNPQS</sequence>
<dbReference type="Pfam" id="PF13013">
    <property type="entry name" value="F-box-like_2"/>
    <property type="match status" value="1"/>
</dbReference>
<keyword evidence="1" id="KW-0472">Membrane</keyword>
<dbReference type="AlphaFoldDB" id="A0A0C9TRK6"/>
<feature type="domain" description="F-box" evidence="2">
    <location>
        <begin position="7"/>
        <end position="89"/>
    </location>
</feature>
<dbReference type="SUPFAM" id="SSF52058">
    <property type="entry name" value="L domain-like"/>
    <property type="match status" value="1"/>
</dbReference>
<proteinExistence type="predicted"/>
<dbReference type="HOGENOM" id="CLU_532280_0_0_1"/>
<keyword evidence="4" id="KW-1185">Reference proteome</keyword>